<evidence type="ECO:0000313" key="1">
    <source>
        <dbReference type="EMBL" id="VDO69617.1"/>
    </source>
</evidence>
<evidence type="ECO:0000313" key="2">
    <source>
        <dbReference type="Proteomes" id="UP000267606"/>
    </source>
</evidence>
<protein>
    <submittedName>
        <fullName evidence="1 3">Uncharacterized protein</fullName>
    </submittedName>
</protein>
<dbReference type="STRING" id="387005.A0A183HSV7"/>
<keyword evidence="2" id="KW-1185">Reference proteome</keyword>
<gene>
    <name evidence="1" type="ORF">OFLC_LOCUS10573</name>
</gene>
<dbReference type="WBParaSite" id="OFLC_0001056901-mRNA-1">
    <property type="protein sequence ID" value="OFLC_0001056901-mRNA-1"/>
    <property type="gene ID" value="OFLC_0001056901"/>
</dbReference>
<organism evidence="3">
    <name type="scientific">Onchocerca flexuosa</name>
    <dbReference type="NCBI Taxonomy" id="387005"/>
    <lineage>
        <taxon>Eukaryota</taxon>
        <taxon>Metazoa</taxon>
        <taxon>Ecdysozoa</taxon>
        <taxon>Nematoda</taxon>
        <taxon>Chromadorea</taxon>
        <taxon>Rhabditida</taxon>
        <taxon>Spirurina</taxon>
        <taxon>Spiruromorpha</taxon>
        <taxon>Filarioidea</taxon>
        <taxon>Onchocercidae</taxon>
        <taxon>Onchocerca</taxon>
    </lineage>
</organism>
<dbReference type="AlphaFoldDB" id="A0A183HSV7"/>
<dbReference type="Proteomes" id="UP000267606">
    <property type="component" value="Unassembled WGS sequence"/>
</dbReference>
<reference evidence="1 2" key="2">
    <citation type="submission" date="2018-11" db="EMBL/GenBank/DDBJ databases">
        <authorList>
            <consortium name="Pathogen Informatics"/>
        </authorList>
    </citation>
    <scope>NUCLEOTIDE SEQUENCE [LARGE SCALE GENOMIC DNA]</scope>
</reference>
<proteinExistence type="predicted"/>
<dbReference type="EMBL" id="UZAJ01014236">
    <property type="protein sequence ID" value="VDO69617.1"/>
    <property type="molecule type" value="Genomic_DNA"/>
</dbReference>
<reference evidence="3" key="1">
    <citation type="submission" date="2016-06" db="UniProtKB">
        <authorList>
            <consortium name="WormBaseParasite"/>
        </authorList>
    </citation>
    <scope>IDENTIFICATION</scope>
</reference>
<accession>A0A183HSV7</accession>
<sequence length="111" mass="12378">MALPVPNPIQLVPQPITPQTPQTCFYEENIGGWQNPAEIRPTSTPRRSPMKSIVSLSNQLGQVSLQQYGEQFFDRLSKTGVASITYSFANFFKRKECQQGGNATATNKQFP</sequence>
<evidence type="ECO:0000313" key="3">
    <source>
        <dbReference type="WBParaSite" id="OFLC_0001056901-mRNA-1"/>
    </source>
</evidence>
<name>A0A183HSV7_9BILA</name>